<reference evidence="2" key="1">
    <citation type="submission" date="2020-11" db="EMBL/GenBank/DDBJ databases">
        <title>Halonatronomonas betainensis gen. nov., sp. nov. a novel haloalkaliphilic representative of the family Halanaerobiacae capable of betaine degradation.</title>
        <authorList>
            <person name="Boltyanskaya Y."/>
            <person name="Kevbrin V."/>
            <person name="Detkova E."/>
            <person name="Grouzdev D.S."/>
            <person name="Koziaeva V."/>
            <person name="Zhilina T."/>
        </authorList>
    </citation>
    <scope>NUCLEOTIDE SEQUENCE</scope>
    <source>
        <strain evidence="2">Z-7014</strain>
    </source>
</reference>
<proteinExistence type="predicted"/>
<protein>
    <submittedName>
        <fullName evidence="2">Uncharacterized protein</fullName>
    </submittedName>
</protein>
<feature type="transmembrane region" description="Helical" evidence="1">
    <location>
        <begin position="6"/>
        <end position="32"/>
    </location>
</feature>
<dbReference type="RefSeq" id="WP_270455202.1">
    <property type="nucleotide sequence ID" value="NZ_JADPIE010000009.1"/>
</dbReference>
<keyword evidence="1" id="KW-1133">Transmembrane helix</keyword>
<keyword evidence="3" id="KW-1185">Reference proteome</keyword>
<evidence type="ECO:0000256" key="1">
    <source>
        <dbReference type="SAM" id="Phobius"/>
    </source>
</evidence>
<name>A0A931FAX5_9FIRM</name>
<keyword evidence="1" id="KW-0472">Membrane</keyword>
<feature type="transmembrane region" description="Helical" evidence="1">
    <location>
        <begin position="44"/>
        <end position="61"/>
    </location>
</feature>
<sequence length="96" mass="10719">MDLFLAVVFGIIGIAGLIFGNDIGVFIGLGLLPWQLIKVKFSNIIVLGVIIINFSAGIIYFFINNNWGFLIGYFLVMAYNYWGYRSNIVESNSNNS</sequence>
<dbReference type="AlphaFoldDB" id="A0A931FAX5"/>
<gene>
    <name evidence="2" type="ORF">I0Q91_13510</name>
</gene>
<evidence type="ECO:0000313" key="3">
    <source>
        <dbReference type="Proteomes" id="UP000621436"/>
    </source>
</evidence>
<comment type="caution">
    <text evidence="2">The sequence shown here is derived from an EMBL/GenBank/DDBJ whole genome shotgun (WGS) entry which is preliminary data.</text>
</comment>
<evidence type="ECO:0000313" key="2">
    <source>
        <dbReference type="EMBL" id="MBF8438104.1"/>
    </source>
</evidence>
<accession>A0A931FAX5</accession>
<organism evidence="2 3">
    <name type="scientific">Halonatronomonas betaini</name>
    <dbReference type="NCBI Taxonomy" id="2778430"/>
    <lineage>
        <taxon>Bacteria</taxon>
        <taxon>Bacillati</taxon>
        <taxon>Bacillota</taxon>
        <taxon>Clostridia</taxon>
        <taxon>Halanaerobiales</taxon>
        <taxon>Halarsenatibacteraceae</taxon>
        <taxon>Halonatronomonas</taxon>
    </lineage>
</organism>
<dbReference type="EMBL" id="JADPIE010000009">
    <property type="protein sequence ID" value="MBF8438104.1"/>
    <property type="molecule type" value="Genomic_DNA"/>
</dbReference>
<keyword evidence="1" id="KW-0812">Transmembrane</keyword>
<dbReference type="Proteomes" id="UP000621436">
    <property type="component" value="Unassembled WGS sequence"/>
</dbReference>
<feature type="transmembrane region" description="Helical" evidence="1">
    <location>
        <begin position="67"/>
        <end position="84"/>
    </location>
</feature>